<comment type="caution">
    <text evidence="8">The sequence shown here is derived from an EMBL/GenBank/DDBJ whole genome shotgun (WGS) entry which is preliminary data.</text>
</comment>
<dbReference type="GO" id="GO:0006825">
    <property type="term" value="P:copper ion transport"/>
    <property type="evidence" value="ECO:0007669"/>
    <property type="project" value="InterPro"/>
</dbReference>
<feature type="chain" id="PRO_5020959452" description="CopC domain-containing protein" evidence="6">
    <location>
        <begin position="26"/>
        <end position="182"/>
    </location>
</feature>
<evidence type="ECO:0000256" key="5">
    <source>
        <dbReference type="SAM" id="Phobius"/>
    </source>
</evidence>
<dbReference type="Pfam" id="PF04234">
    <property type="entry name" value="CopC"/>
    <property type="match status" value="1"/>
</dbReference>
<dbReference type="SUPFAM" id="SSF81296">
    <property type="entry name" value="E set domains"/>
    <property type="match status" value="1"/>
</dbReference>
<evidence type="ECO:0000256" key="2">
    <source>
        <dbReference type="ARBA" id="ARBA00022723"/>
    </source>
</evidence>
<sequence length="182" mass="18292">MIRRIAAVAVLAGLAFAGLASPALAHNALVGSDPKDQASLDVGPQTVRLTFDQPVQDDAGANTVAVIGPSGDHWETAAPKVDSNVVSATVGALGPSGQYSVNWRVLSADGHPVQGTVKFTLAKAGNGTPTPPDVLAKFGGTGLQSGDSGGGIPTWVWIVGAAVLLVIGVVFAMRMGGKEDDA</sequence>
<keyword evidence="4" id="KW-0186">Copper</keyword>
<dbReference type="InterPro" id="IPR007348">
    <property type="entry name" value="CopC_dom"/>
</dbReference>
<reference evidence="8 9" key="1">
    <citation type="submission" date="2019-03" db="EMBL/GenBank/DDBJ databases">
        <title>Genomic Encyclopedia of Type Strains, Phase IV (KMG-IV): sequencing the most valuable type-strain genomes for metagenomic binning, comparative biology and taxonomic classification.</title>
        <authorList>
            <person name="Goeker M."/>
        </authorList>
    </citation>
    <scope>NUCLEOTIDE SEQUENCE [LARGE SCALE GENOMIC DNA]</scope>
    <source>
        <strain evidence="8 9">DSM 45934</strain>
    </source>
</reference>
<organism evidence="8 9">
    <name type="scientific">Actinocrispum wychmicini</name>
    <dbReference type="NCBI Taxonomy" id="1213861"/>
    <lineage>
        <taxon>Bacteria</taxon>
        <taxon>Bacillati</taxon>
        <taxon>Actinomycetota</taxon>
        <taxon>Actinomycetes</taxon>
        <taxon>Pseudonocardiales</taxon>
        <taxon>Pseudonocardiaceae</taxon>
        <taxon>Actinocrispum</taxon>
    </lineage>
</organism>
<feature type="domain" description="CopC" evidence="7">
    <location>
        <begin position="26"/>
        <end position="121"/>
    </location>
</feature>
<dbReference type="Gene3D" id="2.60.40.1220">
    <property type="match status" value="1"/>
</dbReference>
<dbReference type="AlphaFoldDB" id="A0A4R2JXL1"/>
<feature type="transmembrane region" description="Helical" evidence="5">
    <location>
        <begin position="154"/>
        <end position="173"/>
    </location>
</feature>
<evidence type="ECO:0000313" key="9">
    <source>
        <dbReference type="Proteomes" id="UP000295680"/>
    </source>
</evidence>
<dbReference type="EMBL" id="SLWS01000001">
    <property type="protein sequence ID" value="TCO64614.1"/>
    <property type="molecule type" value="Genomic_DNA"/>
</dbReference>
<accession>A0A4R2JXL1</accession>
<keyword evidence="2" id="KW-0479">Metal-binding</keyword>
<evidence type="ECO:0000313" key="8">
    <source>
        <dbReference type="EMBL" id="TCO64614.1"/>
    </source>
</evidence>
<dbReference type="GO" id="GO:0005507">
    <property type="term" value="F:copper ion binding"/>
    <property type="evidence" value="ECO:0007669"/>
    <property type="project" value="InterPro"/>
</dbReference>
<keyword evidence="5" id="KW-0472">Membrane</keyword>
<evidence type="ECO:0000256" key="1">
    <source>
        <dbReference type="ARBA" id="ARBA00004196"/>
    </source>
</evidence>
<comment type="subcellular location">
    <subcellularLocation>
        <location evidence="1">Cell envelope</location>
    </subcellularLocation>
</comment>
<keyword evidence="5" id="KW-1133">Transmembrane helix</keyword>
<dbReference type="GO" id="GO:0046688">
    <property type="term" value="P:response to copper ion"/>
    <property type="evidence" value="ECO:0007669"/>
    <property type="project" value="InterPro"/>
</dbReference>
<dbReference type="Proteomes" id="UP000295680">
    <property type="component" value="Unassembled WGS sequence"/>
</dbReference>
<evidence type="ECO:0000256" key="4">
    <source>
        <dbReference type="ARBA" id="ARBA00023008"/>
    </source>
</evidence>
<evidence type="ECO:0000256" key="3">
    <source>
        <dbReference type="ARBA" id="ARBA00022729"/>
    </source>
</evidence>
<dbReference type="InterPro" id="IPR014755">
    <property type="entry name" value="Cu-Rt/internalin_Ig-like"/>
</dbReference>
<dbReference type="PANTHER" id="PTHR34820">
    <property type="entry name" value="INNER MEMBRANE PROTEIN YEBZ"/>
    <property type="match status" value="1"/>
</dbReference>
<dbReference type="RefSeq" id="WP_341770831.1">
    <property type="nucleotide sequence ID" value="NZ_SLWS01000001.1"/>
</dbReference>
<dbReference type="InterPro" id="IPR032694">
    <property type="entry name" value="CopC/D"/>
</dbReference>
<evidence type="ECO:0000256" key="6">
    <source>
        <dbReference type="SAM" id="SignalP"/>
    </source>
</evidence>
<gene>
    <name evidence="8" type="ORF">EV192_101391</name>
</gene>
<keyword evidence="5" id="KW-0812">Transmembrane</keyword>
<evidence type="ECO:0000259" key="7">
    <source>
        <dbReference type="Pfam" id="PF04234"/>
    </source>
</evidence>
<dbReference type="InterPro" id="IPR014756">
    <property type="entry name" value="Ig_E-set"/>
</dbReference>
<proteinExistence type="predicted"/>
<dbReference type="GO" id="GO:0042597">
    <property type="term" value="C:periplasmic space"/>
    <property type="evidence" value="ECO:0007669"/>
    <property type="project" value="InterPro"/>
</dbReference>
<dbReference type="GO" id="GO:0005886">
    <property type="term" value="C:plasma membrane"/>
    <property type="evidence" value="ECO:0007669"/>
    <property type="project" value="TreeGrafter"/>
</dbReference>
<protein>
    <recommendedName>
        <fullName evidence="7">CopC domain-containing protein</fullName>
    </recommendedName>
</protein>
<keyword evidence="3 6" id="KW-0732">Signal</keyword>
<name>A0A4R2JXL1_9PSEU</name>
<dbReference type="GO" id="GO:0030313">
    <property type="term" value="C:cell envelope"/>
    <property type="evidence" value="ECO:0007669"/>
    <property type="project" value="UniProtKB-SubCell"/>
</dbReference>
<dbReference type="PANTHER" id="PTHR34820:SF4">
    <property type="entry name" value="INNER MEMBRANE PROTEIN YEBZ"/>
    <property type="match status" value="1"/>
</dbReference>
<keyword evidence="9" id="KW-1185">Reference proteome</keyword>
<feature type="signal peptide" evidence="6">
    <location>
        <begin position="1"/>
        <end position="25"/>
    </location>
</feature>